<evidence type="ECO:0000313" key="1">
    <source>
        <dbReference type="EMBL" id="ORC91087.1"/>
    </source>
</evidence>
<dbReference type="GeneID" id="39983737"/>
<reference evidence="1 2" key="1">
    <citation type="submission" date="2017-03" db="EMBL/GenBank/DDBJ databases">
        <title>An alternative strategy for trypanosome survival in the mammalian bloodstream revealed through genome and transcriptome analysis of the ubiquitous bovine parasite Trypanosoma (Megatrypanum) theileri.</title>
        <authorList>
            <person name="Kelly S."/>
            <person name="Ivens A."/>
            <person name="Mott A."/>
            <person name="O'Neill E."/>
            <person name="Emms D."/>
            <person name="Macleod O."/>
            <person name="Voorheis P."/>
            <person name="Matthews J."/>
            <person name="Matthews K."/>
            <person name="Carrington M."/>
        </authorList>
    </citation>
    <scope>NUCLEOTIDE SEQUENCE [LARGE SCALE GENOMIC DNA]</scope>
    <source>
        <strain evidence="1">Edinburgh</strain>
    </source>
</reference>
<gene>
    <name evidence="1" type="ORF">TM35_000075110</name>
</gene>
<dbReference type="STRING" id="67003.A0A1X0P2D2"/>
<comment type="caution">
    <text evidence="1">The sequence shown here is derived from an EMBL/GenBank/DDBJ whole genome shotgun (WGS) entry which is preliminary data.</text>
</comment>
<dbReference type="AlphaFoldDB" id="A0A1X0P2D2"/>
<organism evidence="1 2">
    <name type="scientific">Trypanosoma theileri</name>
    <dbReference type="NCBI Taxonomy" id="67003"/>
    <lineage>
        <taxon>Eukaryota</taxon>
        <taxon>Discoba</taxon>
        <taxon>Euglenozoa</taxon>
        <taxon>Kinetoplastea</taxon>
        <taxon>Metakinetoplastina</taxon>
        <taxon>Trypanosomatida</taxon>
        <taxon>Trypanosomatidae</taxon>
        <taxon>Trypanosoma</taxon>
    </lineage>
</organism>
<protein>
    <submittedName>
        <fullName evidence="1">Uncharacterized protein</fullName>
    </submittedName>
</protein>
<dbReference type="RefSeq" id="XP_028885153.1">
    <property type="nucleotide sequence ID" value="XM_029023957.1"/>
</dbReference>
<dbReference type="OrthoDB" id="275697at2759"/>
<keyword evidence="2" id="KW-1185">Reference proteome</keyword>
<proteinExistence type="predicted"/>
<accession>A0A1X0P2D2</accession>
<name>A0A1X0P2D2_9TRYP</name>
<dbReference type="EMBL" id="NBCO01000007">
    <property type="protein sequence ID" value="ORC91087.1"/>
    <property type="molecule type" value="Genomic_DNA"/>
</dbReference>
<dbReference type="Proteomes" id="UP000192257">
    <property type="component" value="Unassembled WGS sequence"/>
</dbReference>
<sequence>MRRTLRVLWQYGVHTPHGNVYNGAKMKNWPEQKIPDNFKFTEEMRFRAKSLPRDVGKIPRDFVLSVLYRHQPCEVSSLWEYCTNDPSIVLDSKKHLRDVLKQAREEGFITFERDSVSSEWLCYITRERYEEVRRIAAAKTEATDVYSALRGSSATETSSYAERFREMNDVAKEEHVRRLEEEVAATTKHLRSFQRKEIDYLPYTDLNGKVNFMWWYETRDVQPKGADVLPGSSDEFIGGANDTAQLEK</sequence>
<dbReference type="VEuPathDB" id="TriTrypDB:TM35_000075110"/>
<evidence type="ECO:0000313" key="2">
    <source>
        <dbReference type="Proteomes" id="UP000192257"/>
    </source>
</evidence>